<evidence type="ECO:0000313" key="2">
    <source>
        <dbReference type="EMBL" id="KAF7508871.1"/>
    </source>
</evidence>
<gene>
    <name evidence="2" type="ORF">GJ744_008580</name>
</gene>
<protein>
    <submittedName>
        <fullName evidence="2">Uncharacterized protein</fullName>
    </submittedName>
</protein>
<accession>A0A8H7E6Q0</accession>
<name>A0A8H7E6Q0_9EURO</name>
<dbReference type="OrthoDB" id="5076294at2759"/>
<dbReference type="AlphaFoldDB" id="A0A8H7E6Q0"/>
<keyword evidence="3" id="KW-1185">Reference proteome</keyword>
<evidence type="ECO:0000313" key="3">
    <source>
        <dbReference type="Proteomes" id="UP000606974"/>
    </source>
</evidence>
<proteinExistence type="predicted"/>
<evidence type="ECO:0000256" key="1">
    <source>
        <dbReference type="SAM" id="MobiDB-lite"/>
    </source>
</evidence>
<comment type="caution">
    <text evidence="2">The sequence shown here is derived from an EMBL/GenBank/DDBJ whole genome shotgun (WGS) entry which is preliminary data.</text>
</comment>
<organism evidence="2 3">
    <name type="scientific">Endocarpon pusillum</name>
    <dbReference type="NCBI Taxonomy" id="364733"/>
    <lineage>
        <taxon>Eukaryota</taxon>
        <taxon>Fungi</taxon>
        <taxon>Dikarya</taxon>
        <taxon>Ascomycota</taxon>
        <taxon>Pezizomycotina</taxon>
        <taxon>Eurotiomycetes</taxon>
        <taxon>Chaetothyriomycetidae</taxon>
        <taxon>Verrucariales</taxon>
        <taxon>Verrucariaceae</taxon>
        <taxon>Endocarpon</taxon>
    </lineage>
</organism>
<feature type="region of interest" description="Disordered" evidence="1">
    <location>
        <begin position="107"/>
        <end position="139"/>
    </location>
</feature>
<dbReference type="EMBL" id="JAACFV010000048">
    <property type="protein sequence ID" value="KAF7508871.1"/>
    <property type="molecule type" value="Genomic_DNA"/>
</dbReference>
<reference evidence="2" key="1">
    <citation type="submission" date="2020-02" db="EMBL/GenBank/DDBJ databases">
        <authorList>
            <person name="Palmer J.M."/>
        </authorList>
    </citation>
    <scope>NUCLEOTIDE SEQUENCE</scope>
    <source>
        <strain evidence="2">EPUS1.4</strain>
        <tissue evidence="2">Thallus</tissue>
    </source>
</reference>
<sequence>MAVLIPFPESGFKCYYSTWKKTLQLSASGTIPGVVLSAWLERDSQWVEGLKFSLLGFYGGLGTHPPKEFQYKLEKQISLPQSHFESNTVEVETADDTYIIKITYLWKDGNPPSDDDHDARTSASAPRLEPSSRQPSEQQ</sequence>
<dbReference type="Proteomes" id="UP000606974">
    <property type="component" value="Unassembled WGS sequence"/>
</dbReference>